<keyword evidence="1" id="KW-0175">Coiled coil</keyword>
<feature type="transmembrane region" description="Helical" evidence="2">
    <location>
        <begin position="152"/>
        <end position="174"/>
    </location>
</feature>
<dbReference type="GeneID" id="92928386"/>
<evidence type="ECO:0000256" key="2">
    <source>
        <dbReference type="SAM" id="Phobius"/>
    </source>
</evidence>
<dbReference type="AlphaFoldDB" id="A0A354M431"/>
<sequence length="295" mass="34676">MRHFNKREKDVIKILVSKDFTNVSSFSVELNKMFFNEENGAALAVDRSEKVFYLFIRNFEDQKRVKICIGEFLELVNLLLYLSDNNLVNILPYSNLPSFFLLHDTFRQVDSDYDGGCILDGKGHYFNIRDLLYIYNREGVPEYKSFRFNGKYYDLVLSLLFGVIYPTAELYAFVERGNMTEEELRFKVQFEESVKQHRSAMKNAEEQLEKTKRSLNMSYIALFISFVALIATLCSNLWMKTSIEPYQFQSVKNLLEKIEKNTKIESLKDNDNLEINPSIIDMQMKDDSLNFKIDK</sequence>
<accession>A0A354M431</accession>
<name>A0A354M431_9BACT</name>
<protein>
    <submittedName>
        <fullName evidence="3">Uncharacterized protein</fullName>
    </submittedName>
</protein>
<feature type="transmembrane region" description="Helical" evidence="2">
    <location>
        <begin position="219"/>
        <end position="239"/>
    </location>
</feature>
<evidence type="ECO:0000313" key="3">
    <source>
        <dbReference type="EMBL" id="HBJ09270.1"/>
    </source>
</evidence>
<comment type="caution">
    <text evidence="3">The sequence shown here is derived from an EMBL/GenBank/DDBJ whole genome shotgun (WGS) entry which is preliminary data.</text>
</comment>
<keyword evidence="2" id="KW-0472">Membrane</keyword>
<feature type="coiled-coil region" evidence="1">
    <location>
        <begin position="187"/>
        <end position="214"/>
    </location>
</feature>
<dbReference type="RefSeq" id="WP_022601729.1">
    <property type="nucleotide sequence ID" value="NZ_AP028032.1"/>
</dbReference>
<dbReference type="EMBL" id="DNWC01000128">
    <property type="protein sequence ID" value="HBJ09270.1"/>
    <property type="molecule type" value="Genomic_DNA"/>
</dbReference>
<proteinExistence type="predicted"/>
<organism evidence="3 4">
    <name type="scientific">Coprobacter fastidiosus</name>
    <dbReference type="NCBI Taxonomy" id="1099853"/>
    <lineage>
        <taxon>Bacteria</taxon>
        <taxon>Pseudomonadati</taxon>
        <taxon>Bacteroidota</taxon>
        <taxon>Bacteroidia</taxon>
        <taxon>Bacteroidales</taxon>
        <taxon>Barnesiellaceae</taxon>
        <taxon>Coprobacter</taxon>
    </lineage>
</organism>
<gene>
    <name evidence="3" type="ORF">DDY73_09735</name>
</gene>
<keyword evidence="2" id="KW-1133">Transmembrane helix</keyword>
<evidence type="ECO:0000256" key="1">
    <source>
        <dbReference type="SAM" id="Coils"/>
    </source>
</evidence>
<reference evidence="3 4" key="1">
    <citation type="journal article" date="2018" name="Nat. Biotechnol.">
        <title>A standardized bacterial taxonomy based on genome phylogeny substantially revises the tree of life.</title>
        <authorList>
            <person name="Parks D.H."/>
            <person name="Chuvochina M."/>
            <person name="Waite D.W."/>
            <person name="Rinke C."/>
            <person name="Skarshewski A."/>
            <person name="Chaumeil P.A."/>
            <person name="Hugenholtz P."/>
        </authorList>
    </citation>
    <scope>NUCLEOTIDE SEQUENCE [LARGE SCALE GENOMIC DNA]</scope>
    <source>
        <strain evidence="3">UBA11482</strain>
    </source>
</reference>
<dbReference type="Proteomes" id="UP000262954">
    <property type="component" value="Unassembled WGS sequence"/>
</dbReference>
<evidence type="ECO:0000313" key="4">
    <source>
        <dbReference type="Proteomes" id="UP000262954"/>
    </source>
</evidence>
<keyword evidence="2" id="KW-0812">Transmembrane</keyword>